<dbReference type="InterPro" id="IPR010987">
    <property type="entry name" value="Glutathione-S-Trfase_C-like"/>
</dbReference>
<dbReference type="EMBL" id="JAAIUW010000012">
    <property type="protein sequence ID" value="KAF7807080.1"/>
    <property type="molecule type" value="Genomic_DNA"/>
</dbReference>
<evidence type="ECO:0000256" key="4">
    <source>
        <dbReference type="ARBA" id="ARBA00022475"/>
    </source>
</evidence>
<evidence type="ECO:0000256" key="12">
    <source>
        <dbReference type="ARBA" id="ARBA00023170"/>
    </source>
</evidence>
<keyword evidence="13" id="KW-0325">Glycoprotein</keyword>
<evidence type="ECO:0000256" key="5">
    <source>
        <dbReference type="ARBA" id="ARBA00022614"/>
    </source>
</evidence>
<dbReference type="PROSITE" id="PS50405">
    <property type="entry name" value="GST_CTER"/>
    <property type="match status" value="1"/>
</dbReference>
<evidence type="ECO:0000256" key="13">
    <source>
        <dbReference type="ARBA" id="ARBA00023180"/>
    </source>
</evidence>
<dbReference type="InterPro" id="IPR004046">
    <property type="entry name" value="GST_C"/>
</dbReference>
<comment type="similarity">
    <text evidence="2">Belongs to the RLP family.</text>
</comment>
<evidence type="ECO:0000313" key="17">
    <source>
        <dbReference type="Proteomes" id="UP000634136"/>
    </source>
</evidence>
<comment type="subcellular location">
    <subcellularLocation>
        <location evidence="1">Cell membrane</location>
        <topology evidence="1">Single-pass type I membrane protein</topology>
    </subcellularLocation>
</comment>
<dbReference type="Pfam" id="PF08263">
    <property type="entry name" value="LRRNT_2"/>
    <property type="match status" value="1"/>
</dbReference>
<dbReference type="CDD" id="cd03185">
    <property type="entry name" value="GST_C_Tau"/>
    <property type="match status" value="1"/>
</dbReference>
<keyword evidence="4" id="KW-1003">Cell membrane</keyword>
<protein>
    <recommendedName>
        <fullName evidence="3">glutathione transferase</fullName>
        <ecNumber evidence="3">2.5.1.18</ecNumber>
    </recommendedName>
</protein>
<dbReference type="InterPro" id="IPR001611">
    <property type="entry name" value="Leu-rich_rpt"/>
</dbReference>
<dbReference type="InterPro" id="IPR013210">
    <property type="entry name" value="LRR_N_plant-typ"/>
</dbReference>
<evidence type="ECO:0000256" key="14">
    <source>
        <dbReference type="ARBA" id="ARBA00047960"/>
    </source>
</evidence>
<comment type="caution">
    <text evidence="16">The sequence shown here is derived from an EMBL/GenBank/DDBJ whole genome shotgun (WGS) entry which is preliminary data.</text>
</comment>
<evidence type="ECO:0000256" key="7">
    <source>
        <dbReference type="ARBA" id="ARBA00022692"/>
    </source>
</evidence>
<keyword evidence="10" id="KW-1133">Transmembrane helix</keyword>
<dbReference type="EC" id="2.5.1.18" evidence="3"/>
<dbReference type="InterPro" id="IPR045074">
    <property type="entry name" value="GST_C_Tau"/>
</dbReference>
<dbReference type="GO" id="GO:0004364">
    <property type="term" value="F:glutathione transferase activity"/>
    <property type="evidence" value="ECO:0007669"/>
    <property type="project" value="UniProtKB-EC"/>
</dbReference>
<dbReference type="AlphaFoldDB" id="A0A834W2N4"/>
<gene>
    <name evidence="16" type="ORF">G2W53_039241</name>
</gene>
<keyword evidence="12 16" id="KW-0675">Receptor</keyword>
<keyword evidence="5" id="KW-0433">Leucine-rich repeat</keyword>
<dbReference type="FunFam" id="1.20.1050.10:FF:000012">
    <property type="entry name" value="Tau class glutathione S-transferase"/>
    <property type="match status" value="1"/>
</dbReference>
<evidence type="ECO:0000256" key="2">
    <source>
        <dbReference type="ARBA" id="ARBA00009592"/>
    </source>
</evidence>
<dbReference type="SMART" id="SM00369">
    <property type="entry name" value="LRR_TYP"/>
    <property type="match status" value="6"/>
</dbReference>
<evidence type="ECO:0000256" key="11">
    <source>
        <dbReference type="ARBA" id="ARBA00023136"/>
    </source>
</evidence>
<keyword evidence="17" id="KW-1185">Reference proteome</keyword>
<dbReference type="Pfam" id="PF00560">
    <property type="entry name" value="LRR_1"/>
    <property type="match status" value="3"/>
</dbReference>
<organism evidence="16 17">
    <name type="scientific">Senna tora</name>
    <dbReference type="NCBI Taxonomy" id="362788"/>
    <lineage>
        <taxon>Eukaryota</taxon>
        <taxon>Viridiplantae</taxon>
        <taxon>Streptophyta</taxon>
        <taxon>Embryophyta</taxon>
        <taxon>Tracheophyta</taxon>
        <taxon>Spermatophyta</taxon>
        <taxon>Magnoliopsida</taxon>
        <taxon>eudicotyledons</taxon>
        <taxon>Gunneridae</taxon>
        <taxon>Pentapetalae</taxon>
        <taxon>rosids</taxon>
        <taxon>fabids</taxon>
        <taxon>Fabales</taxon>
        <taxon>Fabaceae</taxon>
        <taxon>Caesalpinioideae</taxon>
        <taxon>Cassia clade</taxon>
        <taxon>Senna</taxon>
    </lineage>
</organism>
<evidence type="ECO:0000256" key="6">
    <source>
        <dbReference type="ARBA" id="ARBA00022679"/>
    </source>
</evidence>
<dbReference type="OrthoDB" id="1600340at2759"/>
<evidence type="ECO:0000256" key="3">
    <source>
        <dbReference type="ARBA" id="ARBA00012452"/>
    </source>
</evidence>
<dbReference type="Gene3D" id="1.20.1050.10">
    <property type="match status" value="1"/>
</dbReference>
<name>A0A834W2N4_9FABA</name>
<evidence type="ECO:0000256" key="1">
    <source>
        <dbReference type="ARBA" id="ARBA00004251"/>
    </source>
</evidence>
<dbReference type="Pfam" id="PF13855">
    <property type="entry name" value="LRR_8"/>
    <property type="match status" value="2"/>
</dbReference>
<sequence length="633" mass="71922">MESQQNDVVKILDGAWIAMCSNGDQKENAAKTTREAIEKIEEEIKGKKFFGGEDIGYLDLALGWISYWLPIWEEVGDMQIFDRFKCPSITAWINNFLNHPIIKQNLPPRDKMLVYFHKLRNELSYTFSASDREALLDFKSGLQDPHNVLSSWSGANCCEWYGIRCNNNTGAVVSIDLHNPYVQRGRYESYSDSYEFDYDFDESLWSLSGNISPSLMKLKSLRHLDLSFNQFNGIPIPDLFGSLENLQYLNLSHAGFRGTIPPNLRNLSHLEILDLHDFGLYVADLQWLRGLISLEHLVMNEVNLSLATDWFSTLNQLPSIVELHLSYCELFGNIPSPTTSLNFTSLAVIDLSYNNFRSVIPDWFVNISSLQYIDMSHNKLYGRIPLGLGEIPVWFGDGFSHLRILVLRSNSFTGEILFDLSKLNSLQVLDLADNYLNGSIPPSLCDLKTMSQEQRINTFFGHGMPGKSYEESLDVNMKGMFLKYTKTLSLVTSIDLSRNNLSGRFPQELTKLSGLVALNLSINHLTGIIPESISNMHQLSSLDLSSNHFSGSIPPSLSSLSFLGYLNLSDNSLSGAIPYTVGLLVPYLILAMKRSWSDVYFDFVDLIIYKLLVKIHRRRINNGRKSNKLRHRR</sequence>
<dbReference type="GO" id="GO:0005886">
    <property type="term" value="C:plasma membrane"/>
    <property type="evidence" value="ECO:0007669"/>
    <property type="project" value="UniProtKB-SubCell"/>
</dbReference>
<keyword evidence="6" id="KW-0808">Transferase</keyword>
<dbReference type="Gene3D" id="3.80.10.10">
    <property type="entry name" value="Ribonuclease Inhibitor"/>
    <property type="match status" value="3"/>
</dbReference>
<dbReference type="PANTHER" id="PTHR48063">
    <property type="entry name" value="LRR RECEPTOR-LIKE KINASE"/>
    <property type="match status" value="1"/>
</dbReference>
<keyword evidence="7" id="KW-0812">Transmembrane</keyword>
<dbReference type="InterPro" id="IPR046956">
    <property type="entry name" value="RLP23-like"/>
</dbReference>
<keyword evidence="8" id="KW-0732">Signal</keyword>
<dbReference type="Proteomes" id="UP000634136">
    <property type="component" value="Unassembled WGS sequence"/>
</dbReference>
<reference evidence="16" key="1">
    <citation type="submission" date="2020-09" db="EMBL/GenBank/DDBJ databases">
        <title>Genome-Enabled Discovery of Anthraquinone Biosynthesis in Senna tora.</title>
        <authorList>
            <person name="Kang S.-H."/>
            <person name="Pandey R.P."/>
            <person name="Lee C.-M."/>
            <person name="Sim J.-S."/>
            <person name="Jeong J.-T."/>
            <person name="Choi B.-S."/>
            <person name="Jung M."/>
            <person name="Ginzburg D."/>
            <person name="Zhao K."/>
            <person name="Won S.Y."/>
            <person name="Oh T.-J."/>
            <person name="Yu Y."/>
            <person name="Kim N.-H."/>
            <person name="Lee O.R."/>
            <person name="Lee T.-H."/>
            <person name="Bashyal P."/>
            <person name="Kim T.-S."/>
            <person name="Lee W.-H."/>
            <person name="Kawkins C."/>
            <person name="Kim C.-K."/>
            <person name="Kim J.S."/>
            <person name="Ahn B.O."/>
            <person name="Rhee S.Y."/>
            <person name="Sohng J.K."/>
        </authorList>
    </citation>
    <scope>NUCLEOTIDE SEQUENCE</scope>
    <source>
        <tissue evidence="16">Leaf</tissue>
    </source>
</reference>
<dbReference type="GO" id="GO:0006749">
    <property type="term" value="P:glutathione metabolic process"/>
    <property type="evidence" value="ECO:0007669"/>
    <property type="project" value="InterPro"/>
</dbReference>
<dbReference type="FunFam" id="3.80.10.10:FF:000213">
    <property type="entry name" value="Tyrosine-sulfated glycopeptide receptor 1"/>
    <property type="match status" value="1"/>
</dbReference>
<evidence type="ECO:0000256" key="8">
    <source>
        <dbReference type="ARBA" id="ARBA00022729"/>
    </source>
</evidence>
<keyword evidence="11" id="KW-0472">Membrane</keyword>
<feature type="domain" description="GST C-terminal" evidence="15">
    <location>
        <begin position="1"/>
        <end position="125"/>
    </location>
</feature>
<proteinExistence type="inferred from homology"/>
<dbReference type="InterPro" id="IPR032675">
    <property type="entry name" value="LRR_dom_sf"/>
</dbReference>
<dbReference type="SUPFAM" id="SSF52047">
    <property type="entry name" value="RNI-like"/>
    <property type="match status" value="1"/>
</dbReference>
<dbReference type="InterPro" id="IPR003591">
    <property type="entry name" value="Leu-rich_rpt_typical-subtyp"/>
</dbReference>
<dbReference type="SUPFAM" id="SSF47616">
    <property type="entry name" value="GST C-terminal domain-like"/>
    <property type="match status" value="1"/>
</dbReference>
<keyword evidence="9" id="KW-0677">Repeat</keyword>
<comment type="catalytic activity">
    <reaction evidence="14">
        <text>RX + glutathione = an S-substituted glutathione + a halide anion + H(+)</text>
        <dbReference type="Rhea" id="RHEA:16437"/>
        <dbReference type="ChEBI" id="CHEBI:15378"/>
        <dbReference type="ChEBI" id="CHEBI:16042"/>
        <dbReference type="ChEBI" id="CHEBI:17792"/>
        <dbReference type="ChEBI" id="CHEBI:57925"/>
        <dbReference type="ChEBI" id="CHEBI:90779"/>
        <dbReference type="EC" id="2.5.1.18"/>
    </reaction>
</comment>
<evidence type="ECO:0000313" key="16">
    <source>
        <dbReference type="EMBL" id="KAF7807080.1"/>
    </source>
</evidence>
<dbReference type="InterPro" id="IPR036282">
    <property type="entry name" value="Glutathione-S-Trfase_C_sf"/>
</dbReference>
<accession>A0A834W2N4</accession>
<evidence type="ECO:0000256" key="9">
    <source>
        <dbReference type="ARBA" id="ARBA00022737"/>
    </source>
</evidence>
<evidence type="ECO:0000256" key="10">
    <source>
        <dbReference type="ARBA" id="ARBA00022989"/>
    </source>
</evidence>
<dbReference type="Pfam" id="PF00043">
    <property type="entry name" value="GST_C"/>
    <property type="match status" value="1"/>
</dbReference>
<evidence type="ECO:0000259" key="15">
    <source>
        <dbReference type="PROSITE" id="PS50405"/>
    </source>
</evidence>
<dbReference type="PANTHER" id="PTHR48063:SF16">
    <property type="entry name" value="LRR RECEPTOR-LIKE SERINE_THREONINE-PROTEIN KINASE GSO1"/>
    <property type="match status" value="1"/>
</dbReference>